<keyword evidence="4 7" id="KW-0812">Transmembrane</keyword>
<dbReference type="GO" id="GO:0005829">
    <property type="term" value="C:cytosol"/>
    <property type="evidence" value="ECO:0007669"/>
    <property type="project" value="TreeGrafter"/>
</dbReference>
<comment type="subcellular location">
    <subcellularLocation>
        <location evidence="2">Membrane</location>
        <topology evidence="2">Multi-pass membrane protein</topology>
    </subcellularLocation>
</comment>
<dbReference type="GO" id="GO:0008233">
    <property type="term" value="F:peptidase activity"/>
    <property type="evidence" value="ECO:0007669"/>
    <property type="project" value="UniProtKB-KW"/>
</dbReference>
<dbReference type="PROSITE" id="PS50042">
    <property type="entry name" value="CNMP_BINDING_3"/>
    <property type="match status" value="2"/>
</dbReference>
<feature type="domain" description="Cyclic nucleotide-binding" evidence="8">
    <location>
        <begin position="15"/>
        <end position="97"/>
    </location>
</feature>
<comment type="cofactor">
    <cofactor evidence="1">
        <name>Zn(2+)</name>
        <dbReference type="ChEBI" id="CHEBI:29105"/>
    </cofactor>
</comment>
<evidence type="ECO:0000256" key="3">
    <source>
        <dbReference type="ARBA" id="ARBA00007931"/>
    </source>
</evidence>
<evidence type="ECO:0000256" key="4">
    <source>
        <dbReference type="ARBA" id="ARBA00022692"/>
    </source>
</evidence>
<dbReference type="PANTHER" id="PTHR24567:SF74">
    <property type="entry name" value="HTH-TYPE TRANSCRIPTIONAL REGULATOR ARCR"/>
    <property type="match status" value="1"/>
</dbReference>
<reference evidence="9 10" key="1">
    <citation type="submission" date="2020-08" db="EMBL/GenBank/DDBJ databases">
        <title>Genomic Encyclopedia of Type Strains, Phase IV (KMG-IV): sequencing the most valuable type-strain genomes for metagenomic binning, comparative biology and taxonomic classification.</title>
        <authorList>
            <person name="Goeker M."/>
        </authorList>
    </citation>
    <scope>NUCLEOTIDE SEQUENCE [LARGE SCALE GENOMIC DNA]</scope>
    <source>
        <strain evidence="9 10">DSM 23447</strain>
    </source>
</reference>
<dbReference type="Gene3D" id="1.10.10.1150">
    <property type="entry name" value="Coenzyme PQQ synthesis protein D (PqqD)"/>
    <property type="match status" value="1"/>
</dbReference>
<dbReference type="InterPro" id="IPR014710">
    <property type="entry name" value="RmlC-like_jellyroll"/>
</dbReference>
<dbReference type="InterPro" id="IPR050397">
    <property type="entry name" value="Env_Response_Regulators"/>
</dbReference>
<proteinExistence type="inferred from homology"/>
<dbReference type="Pfam" id="PF00027">
    <property type="entry name" value="cNMP_binding"/>
    <property type="match status" value="2"/>
</dbReference>
<dbReference type="InterPro" id="IPR008915">
    <property type="entry name" value="Peptidase_M50"/>
</dbReference>
<evidence type="ECO:0000256" key="1">
    <source>
        <dbReference type="ARBA" id="ARBA00001947"/>
    </source>
</evidence>
<comment type="caution">
    <text evidence="9">The sequence shown here is derived from an EMBL/GenBank/DDBJ whole genome shotgun (WGS) entry which is preliminary data.</text>
</comment>
<evidence type="ECO:0000313" key="10">
    <source>
        <dbReference type="Proteomes" id="UP000547011"/>
    </source>
</evidence>
<dbReference type="InterPro" id="IPR008792">
    <property type="entry name" value="PQQD"/>
</dbReference>
<sequence length="648" mass="68756">MFQEERVNLLRESYLFGTLPIATLKVLAELTVVRGHDTGAVIFSQGEPANLVHLPIWGTIEESVLVEDDRVPIALLTFADVAGEECLRTEGAGRYASTAVALEECATLCVPTAALADPAIASALAPALKLDEGLRERMLLLRRAAPFAGVGPAALQELAGKIQQRKITAGTALVEEGRPGDTCYLIHSGTYSVHKGPVPAAERQLAVLGPGSLVGEVSLLAGEPRRATVTALEDGEVLAISRSQLERVARAPGTEHLQSQVALRIRPRQSLNVELHHRKGDDGEAIAVLKHTALRKYFQLSEFGTFIWEQLDGSTRLTTIIARAVSRFGTFSPQGVINVVQQLLASGFATLGHDSQSDSTLEGQAERRGRGYLTFDLLRGQAADDFSESLYRAFAIVTRPVAVIVATALGFAGLVTGLSTLTQASIPTGINLSYFAIGILAFAMSLALHEAAHILAMKAFGLSIHGIGIGVFWFYPIAYVDTSDTWIASSGQRVMVALAGPLANIVFGGIAALVAANAPLGPLQPFIWVWSAVNFGTALLALAPNGQNDGAQALRNLLALPPELCLRQVLVDCRNRQARAAAHLRGLAILFSLSLLHLMLTSAFFYLVIAVTAGSWFSSQLGTSTAPWIVAGMALALGSVLSRGIASS</sequence>
<feature type="transmembrane region" description="Helical" evidence="7">
    <location>
        <begin position="527"/>
        <end position="545"/>
    </location>
</feature>
<dbReference type="Pfam" id="PF05402">
    <property type="entry name" value="PqqD"/>
    <property type="match status" value="1"/>
</dbReference>
<feature type="transmembrane region" description="Helical" evidence="7">
    <location>
        <begin position="462"/>
        <end position="482"/>
    </location>
</feature>
<keyword evidence="9" id="KW-0645">Protease</keyword>
<dbReference type="InterPro" id="IPR000595">
    <property type="entry name" value="cNMP-bd_dom"/>
</dbReference>
<evidence type="ECO:0000256" key="7">
    <source>
        <dbReference type="SAM" id="Phobius"/>
    </source>
</evidence>
<feature type="transmembrane region" description="Helical" evidence="7">
    <location>
        <begin position="401"/>
        <end position="422"/>
    </location>
</feature>
<dbReference type="GO" id="GO:0016020">
    <property type="term" value="C:membrane"/>
    <property type="evidence" value="ECO:0007669"/>
    <property type="project" value="UniProtKB-SubCell"/>
</dbReference>
<dbReference type="CDD" id="cd00038">
    <property type="entry name" value="CAP_ED"/>
    <property type="match status" value="2"/>
</dbReference>
<dbReference type="GO" id="GO:0003700">
    <property type="term" value="F:DNA-binding transcription factor activity"/>
    <property type="evidence" value="ECO:0007669"/>
    <property type="project" value="TreeGrafter"/>
</dbReference>
<dbReference type="Gene3D" id="2.60.120.10">
    <property type="entry name" value="Jelly Rolls"/>
    <property type="match status" value="2"/>
</dbReference>
<protein>
    <submittedName>
        <fullName evidence="9">CRP-like cAMP-binding protein/Zn-dependent protease</fullName>
    </submittedName>
</protein>
<keyword evidence="6 7" id="KW-0472">Membrane</keyword>
<feature type="transmembrane region" description="Helical" evidence="7">
    <location>
        <begin position="434"/>
        <end position="456"/>
    </location>
</feature>
<keyword evidence="5 7" id="KW-1133">Transmembrane helix</keyword>
<dbReference type="InterPro" id="IPR018490">
    <property type="entry name" value="cNMP-bd_dom_sf"/>
</dbReference>
<evidence type="ECO:0000256" key="5">
    <source>
        <dbReference type="ARBA" id="ARBA00022989"/>
    </source>
</evidence>
<dbReference type="RefSeq" id="WP_183310434.1">
    <property type="nucleotide sequence ID" value="NZ_JACIEW010000002.1"/>
</dbReference>
<dbReference type="EMBL" id="JACIEW010000002">
    <property type="protein sequence ID" value="MBB4051706.1"/>
    <property type="molecule type" value="Genomic_DNA"/>
</dbReference>
<feature type="transmembrane region" description="Helical" evidence="7">
    <location>
        <begin position="494"/>
        <end position="515"/>
    </location>
</feature>
<dbReference type="GO" id="GO:0006508">
    <property type="term" value="P:proteolysis"/>
    <property type="evidence" value="ECO:0007669"/>
    <property type="project" value="UniProtKB-KW"/>
</dbReference>
<dbReference type="SMART" id="SM00100">
    <property type="entry name" value="cNMP"/>
    <property type="match status" value="2"/>
</dbReference>
<dbReference type="InterPro" id="IPR041881">
    <property type="entry name" value="PqqD_sf"/>
</dbReference>
<dbReference type="AlphaFoldDB" id="A0A7W6IL90"/>
<comment type="similarity">
    <text evidence="3">Belongs to the peptidase M50B family.</text>
</comment>
<feature type="transmembrane region" description="Helical" evidence="7">
    <location>
        <begin position="584"/>
        <end position="608"/>
    </location>
</feature>
<name>A0A7W6IL90_9HYPH</name>
<dbReference type="Pfam" id="PF02163">
    <property type="entry name" value="Peptidase_M50"/>
    <property type="match status" value="1"/>
</dbReference>
<dbReference type="Proteomes" id="UP000547011">
    <property type="component" value="Unassembled WGS sequence"/>
</dbReference>
<feature type="transmembrane region" description="Helical" evidence="7">
    <location>
        <begin position="628"/>
        <end position="646"/>
    </location>
</feature>
<evidence type="ECO:0000256" key="6">
    <source>
        <dbReference type="ARBA" id="ARBA00023136"/>
    </source>
</evidence>
<evidence type="ECO:0000256" key="2">
    <source>
        <dbReference type="ARBA" id="ARBA00004141"/>
    </source>
</evidence>
<gene>
    <name evidence="9" type="ORF">GGR20_001342</name>
</gene>
<evidence type="ECO:0000313" key="9">
    <source>
        <dbReference type="EMBL" id="MBB4051706.1"/>
    </source>
</evidence>
<keyword evidence="10" id="KW-1185">Reference proteome</keyword>
<keyword evidence="9" id="KW-0378">Hydrolase</keyword>
<organism evidence="9 10">
    <name type="scientific">Devosia subaequoris</name>
    <dbReference type="NCBI Taxonomy" id="395930"/>
    <lineage>
        <taxon>Bacteria</taxon>
        <taxon>Pseudomonadati</taxon>
        <taxon>Pseudomonadota</taxon>
        <taxon>Alphaproteobacteria</taxon>
        <taxon>Hyphomicrobiales</taxon>
        <taxon>Devosiaceae</taxon>
        <taxon>Devosia</taxon>
    </lineage>
</organism>
<evidence type="ECO:0000259" key="8">
    <source>
        <dbReference type="PROSITE" id="PS50042"/>
    </source>
</evidence>
<accession>A0A7W6IL90</accession>
<feature type="domain" description="Cyclic nucleotide-binding" evidence="8">
    <location>
        <begin position="146"/>
        <end position="248"/>
    </location>
</feature>
<dbReference type="SUPFAM" id="SSF51206">
    <property type="entry name" value="cAMP-binding domain-like"/>
    <property type="match status" value="2"/>
</dbReference>
<dbReference type="PANTHER" id="PTHR24567">
    <property type="entry name" value="CRP FAMILY TRANSCRIPTIONAL REGULATORY PROTEIN"/>
    <property type="match status" value="1"/>
</dbReference>